<dbReference type="OrthoDB" id="1653798at2"/>
<evidence type="ECO:0000313" key="2">
    <source>
        <dbReference type="Proteomes" id="UP000239663"/>
    </source>
</evidence>
<dbReference type="EMBL" id="PKOZ01000001">
    <property type="protein sequence ID" value="PQD96991.1"/>
    <property type="molecule type" value="Genomic_DNA"/>
</dbReference>
<dbReference type="Gene3D" id="3.40.50.150">
    <property type="entry name" value="Vaccinia Virus protein VP39"/>
    <property type="match status" value="1"/>
</dbReference>
<dbReference type="InterPro" id="IPR029063">
    <property type="entry name" value="SAM-dependent_MTases_sf"/>
</dbReference>
<protein>
    <recommendedName>
        <fullName evidence="3">Protein-L-IsoD(D-D) O-methyltransferase</fullName>
    </recommendedName>
</protein>
<dbReference type="SUPFAM" id="SSF53335">
    <property type="entry name" value="S-adenosyl-L-methionine-dependent methyltransferases"/>
    <property type="match status" value="1"/>
</dbReference>
<gene>
    <name evidence="1" type="ORF">CYL18_03690</name>
</gene>
<organism evidence="1 2">
    <name type="scientific">Pradoshia eiseniae</name>
    <dbReference type="NCBI Taxonomy" id="2064768"/>
    <lineage>
        <taxon>Bacteria</taxon>
        <taxon>Bacillati</taxon>
        <taxon>Bacillota</taxon>
        <taxon>Bacilli</taxon>
        <taxon>Bacillales</taxon>
        <taxon>Bacillaceae</taxon>
        <taxon>Pradoshia</taxon>
    </lineage>
</organism>
<dbReference type="Proteomes" id="UP000239663">
    <property type="component" value="Unassembled WGS sequence"/>
</dbReference>
<comment type="caution">
    <text evidence="1">The sequence shown here is derived from an EMBL/GenBank/DDBJ whole genome shotgun (WGS) entry which is preliminary data.</text>
</comment>
<dbReference type="RefSeq" id="WP_104848086.1">
    <property type="nucleotide sequence ID" value="NZ_PKOZ01000001.1"/>
</dbReference>
<dbReference type="AlphaFoldDB" id="A0A2S7N4I8"/>
<dbReference type="PANTHER" id="PTHR36112">
    <property type="entry name" value="RIBOSOMAL RNA SMALL SUBUNIT METHYLTRANSFERASE J"/>
    <property type="match status" value="1"/>
</dbReference>
<name>A0A2S7N4I8_9BACI</name>
<sequence>MFVTTIERTNEQLNQKARMSADQLGLPYVERKKRTIKQLQAIYEKPCIVIGKARTELYGTGDDKPLFFHPNMAAIRMKRIERGEADPFLAITGLHEGMSLLDCTMGMAADAWVAAFAAGEAGRVTGLEVNPYIHFIMSEGRRHYEESGSRYKDALKRINMVQADYSDFLREAETDSYDVVYLDPMFTETVEESANMSGLRGFASYQDVPEEAIMHAKRVAKKRVVMKDHFRSHRFEKFGFTVHKRKSAKFHYGVIELNY</sequence>
<dbReference type="PANTHER" id="PTHR36112:SF1">
    <property type="entry name" value="RIBOSOMAL RNA SMALL SUBUNIT METHYLTRANSFERASE J"/>
    <property type="match status" value="1"/>
</dbReference>
<dbReference type="GO" id="GO:0008990">
    <property type="term" value="F:rRNA (guanine-N2-)-methyltransferase activity"/>
    <property type="evidence" value="ECO:0007669"/>
    <property type="project" value="InterPro"/>
</dbReference>
<reference evidence="1 2" key="1">
    <citation type="submission" date="2017-12" db="EMBL/GenBank/DDBJ databases">
        <title>Taxonomic description and draft genome of Pradoshia cofamensis Gen. nov., sp. nov., a thermotolerant bacillale isolated from anterior gut of earthworm Eisenia fetida.</title>
        <authorList>
            <person name="Saha T."/>
            <person name="Chakraborty R."/>
        </authorList>
    </citation>
    <scope>NUCLEOTIDE SEQUENCE [LARGE SCALE GENOMIC DNA]</scope>
    <source>
        <strain evidence="1 2">EAG3</strain>
    </source>
</reference>
<evidence type="ECO:0000313" key="1">
    <source>
        <dbReference type="EMBL" id="PQD96991.1"/>
    </source>
</evidence>
<evidence type="ECO:0008006" key="3">
    <source>
        <dbReference type="Google" id="ProtNLM"/>
    </source>
</evidence>
<dbReference type="Pfam" id="PF04445">
    <property type="entry name" value="SAM_MT"/>
    <property type="match status" value="1"/>
</dbReference>
<dbReference type="InterPro" id="IPR007536">
    <property type="entry name" value="16SrRNA_methylTrfase_J"/>
</dbReference>
<accession>A0A2S7N4I8</accession>
<proteinExistence type="predicted"/>
<keyword evidence="2" id="KW-1185">Reference proteome</keyword>